<feature type="domain" description="SOCS box" evidence="3">
    <location>
        <begin position="780"/>
        <end position="823"/>
    </location>
</feature>
<evidence type="ECO:0000313" key="5">
    <source>
        <dbReference type="EMBL" id="CAF0764280.1"/>
    </source>
</evidence>
<reference evidence="5" key="1">
    <citation type="submission" date="2021-02" db="EMBL/GenBank/DDBJ databases">
        <authorList>
            <person name="Nowell W R."/>
        </authorList>
    </citation>
    <scope>NUCLEOTIDE SEQUENCE</scope>
</reference>
<evidence type="ECO:0000259" key="3">
    <source>
        <dbReference type="PROSITE" id="PS50225"/>
    </source>
</evidence>
<dbReference type="InterPro" id="IPR038209">
    <property type="entry name" value="CKK_dom_sf"/>
</dbReference>
<dbReference type="Proteomes" id="UP000663829">
    <property type="component" value="Unassembled WGS sequence"/>
</dbReference>
<accession>A0A813QAW9</accession>
<dbReference type="InterPro" id="IPR014797">
    <property type="entry name" value="CKK_CAMSAP"/>
</dbReference>
<dbReference type="Proteomes" id="UP000681722">
    <property type="component" value="Unassembled WGS sequence"/>
</dbReference>
<organism evidence="5 7">
    <name type="scientific">Didymodactylos carnosus</name>
    <dbReference type="NCBI Taxonomy" id="1234261"/>
    <lineage>
        <taxon>Eukaryota</taxon>
        <taxon>Metazoa</taxon>
        <taxon>Spiralia</taxon>
        <taxon>Gnathifera</taxon>
        <taxon>Rotifera</taxon>
        <taxon>Eurotatoria</taxon>
        <taxon>Bdelloidea</taxon>
        <taxon>Philodinida</taxon>
        <taxon>Philodinidae</taxon>
        <taxon>Didymodactylos</taxon>
    </lineage>
</organism>
<dbReference type="PROSITE" id="PS50225">
    <property type="entry name" value="SOCS"/>
    <property type="match status" value="1"/>
</dbReference>
<dbReference type="GO" id="GO:0031122">
    <property type="term" value="P:cytoplasmic microtubule organization"/>
    <property type="evidence" value="ECO:0007669"/>
    <property type="project" value="TreeGrafter"/>
</dbReference>
<dbReference type="EMBL" id="CAJNOQ010000148">
    <property type="protein sequence ID" value="CAF0764280.1"/>
    <property type="molecule type" value="Genomic_DNA"/>
</dbReference>
<comment type="domain">
    <text evidence="1">The CKK domain binds microtubules.</text>
</comment>
<evidence type="ECO:0000313" key="7">
    <source>
        <dbReference type="Proteomes" id="UP000663829"/>
    </source>
</evidence>
<evidence type="ECO:0000259" key="4">
    <source>
        <dbReference type="PROSITE" id="PS51508"/>
    </source>
</evidence>
<dbReference type="InterPro" id="IPR011033">
    <property type="entry name" value="PRC_barrel-like_sf"/>
</dbReference>
<dbReference type="GO" id="GO:0036449">
    <property type="term" value="C:microtubule minus-end"/>
    <property type="evidence" value="ECO:0007669"/>
    <property type="project" value="TreeGrafter"/>
</dbReference>
<evidence type="ECO:0000313" key="6">
    <source>
        <dbReference type="EMBL" id="CAF3545490.1"/>
    </source>
</evidence>
<dbReference type="GO" id="GO:0005516">
    <property type="term" value="F:calmodulin binding"/>
    <property type="evidence" value="ECO:0007669"/>
    <property type="project" value="InterPro"/>
</dbReference>
<feature type="non-terminal residue" evidence="5">
    <location>
        <position position="1"/>
    </location>
</feature>
<dbReference type="InterPro" id="IPR002110">
    <property type="entry name" value="Ankyrin_rpt"/>
</dbReference>
<dbReference type="GO" id="GO:0051011">
    <property type="term" value="F:microtubule minus-end binding"/>
    <property type="evidence" value="ECO:0007669"/>
    <property type="project" value="TreeGrafter"/>
</dbReference>
<protein>
    <submittedName>
        <fullName evidence="5">Uncharacterized protein</fullName>
    </submittedName>
</protein>
<dbReference type="GO" id="GO:0007026">
    <property type="term" value="P:negative regulation of microtubule depolymerization"/>
    <property type="evidence" value="ECO:0007669"/>
    <property type="project" value="TreeGrafter"/>
</dbReference>
<dbReference type="Gene3D" id="1.25.40.20">
    <property type="entry name" value="Ankyrin repeat-containing domain"/>
    <property type="match status" value="1"/>
</dbReference>
<gene>
    <name evidence="5" type="ORF">GPM918_LOCUS1562</name>
    <name evidence="6" type="ORF">SRO942_LOCUS1562</name>
</gene>
<dbReference type="InterPro" id="IPR032940">
    <property type="entry name" value="CAMSAP"/>
</dbReference>
<dbReference type="OrthoDB" id="194358at2759"/>
<sequence>LFEEFMAQRRNDDNVRRNAILQAHVEQRRIEADSDSNQNYNIVRLRRKPSLMFNSSLCRLDDENSFGSNFDLFKAKMQTPRRCMTRFDSPTVSFQSKMNRTVSMSNVENLYESNTSIATMDLSSKLPFGGSLMNLATQDYSPFGTKYLPRRKTLANSYDLSSLIGNRIARNQGLLSKSNKQSTLNSLKQVVLAGGANNHQREIVYREVELSDHRHFVILFRDHRLQYRAIYTYISDTDIIEKLHGIGPQIIKEIMIEKFYKYNSVTAKLTQSQIRLTIQNEQPQQVSPAKIFSLLNYYCSLTHQFIYSVDDFRSWCHQRSLTPNLAASHDLFSGCLITAPLIRSCKQNLKIYVYKHALGIIIHFGYYHVQDPSKLEKFARKRGQPKQARFINDMLNKARSLFSRVFSIENRSSQSKETAFFDDYPENSDDSCTSSDYDSESDDCSQQMKNNKHNETTFQSSDNIKTVKSVKESSLKSNQSVGTKSQSTSAVSDQRSSISTMFNSVVSKSSLHQLRTFTETVENNIDDKTSYLVVLNRKERKQNRLTSAMNIAFTRGNVESMKRLLSNFDIDINQQDSYGMSYLEHSILLGSYDMVDLLIRYGCDLYRGDSHGHSYLYVAIKTSSNKNDNIIKLLLENDCSCLRAIDIVSLVSVDNVLHIDSHDFIQLYRHILLIMTYHLKRMPLNDVISLMTYMISTGILLCKNDDIYALSLCNKQIIEQFNNDYIQLFIKVLGSKHALKLEQKLRSIVVQQQTLISVGLIELVFNDIQTYIVKIYDMIKQPNKLKHFCRLIIRENLKSLKGSTLNSLGYSTKLQNYLLYSPI</sequence>
<keyword evidence="7" id="KW-1185">Reference proteome</keyword>
<proteinExistence type="inferred from homology"/>
<dbReference type="SMART" id="SM00248">
    <property type="entry name" value="ANK"/>
    <property type="match status" value="3"/>
</dbReference>
<name>A0A813QAW9_9BILA</name>
<evidence type="ECO:0000256" key="1">
    <source>
        <dbReference type="PROSITE-ProRule" id="PRU00841"/>
    </source>
</evidence>
<dbReference type="PANTHER" id="PTHR21595:SF0">
    <property type="entry name" value="PATRONIN"/>
    <property type="match status" value="1"/>
</dbReference>
<feature type="region of interest" description="Disordered" evidence="2">
    <location>
        <begin position="417"/>
        <end position="493"/>
    </location>
</feature>
<feature type="compositionally biased region" description="Polar residues" evidence="2">
    <location>
        <begin position="456"/>
        <end position="466"/>
    </location>
</feature>
<dbReference type="PANTHER" id="PTHR21595">
    <property type="entry name" value="PATRONIN"/>
    <property type="match status" value="1"/>
</dbReference>
<dbReference type="Pfam" id="PF08683">
    <property type="entry name" value="CAMSAP_CKK"/>
    <property type="match status" value="1"/>
</dbReference>
<dbReference type="InterPro" id="IPR001496">
    <property type="entry name" value="SOCS_box"/>
</dbReference>
<dbReference type="SUPFAM" id="SSF50346">
    <property type="entry name" value="PRC-barrel domain"/>
    <property type="match status" value="1"/>
</dbReference>
<dbReference type="SUPFAM" id="SSF48403">
    <property type="entry name" value="Ankyrin repeat"/>
    <property type="match status" value="1"/>
</dbReference>
<dbReference type="PROSITE" id="PS51508">
    <property type="entry name" value="CKK"/>
    <property type="match status" value="1"/>
</dbReference>
<evidence type="ECO:0000256" key="2">
    <source>
        <dbReference type="SAM" id="MobiDB-lite"/>
    </source>
</evidence>
<comment type="caution">
    <text evidence="5">The sequence shown here is derived from an EMBL/GenBank/DDBJ whole genome shotgun (WGS) entry which is preliminary data.</text>
</comment>
<dbReference type="SMART" id="SM01051">
    <property type="entry name" value="CAMSAP_CKK"/>
    <property type="match status" value="1"/>
</dbReference>
<dbReference type="InterPro" id="IPR036770">
    <property type="entry name" value="Ankyrin_rpt-contain_sf"/>
</dbReference>
<dbReference type="Gene3D" id="3.10.20.360">
    <property type="entry name" value="CKK domain"/>
    <property type="match status" value="1"/>
</dbReference>
<dbReference type="Pfam" id="PF12796">
    <property type="entry name" value="Ank_2"/>
    <property type="match status" value="1"/>
</dbReference>
<comment type="similarity">
    <text evidence="1">Belongs to the CAMSAP1 family.</text>
</comment>
<dbReference type="AlphaFoldDB" id="A0A813QAW9"/>
<keyword evidence="1" id="KW-0493">Microtubule</keyword>
<feature type="domain" description="CKK" evidence="4">
    <location>
        <begin position="167"/>
        <end position="303"/>
    </location>
</feature>
<feature type="compositionally biased region" description="Polar residues" evidence="2">
    <location>
        <begin position="475"/>
        <end position="493"/>
    </location>
</feature>
<dbReference type="EMBL" id="CAJOBC010000148">
    <property type="protein sequence ID" value="CAF3545490.1"/>
    <property type="molecule type" value="Genomic_DNA"/>
</dbReference>